<evidence type="ECO:0000259" key="7">
    <source>
        <dbReference type="PROSITE" id="PS50893"/>
    </source>
</evidence>
<dbReference type="GO" id="GO:0016887">
    <property type="term" value="F:ATP hydrolysis activity"/>
    <property type="evidence" value="ECO:0007669"/>
    <property type="project" value="InterPro"/>
</dbReference>
<dbReference type="InterPro" id="IPR047641">
    <property type="entry name" value="ABC_transpr_MalK/UgpC-like"/>
</dbReference>
<dbReference type="Proteomes" id="UP000473574">
    <property type="component" value="Unassembled WGS sequence"/>
</dbReference>
<dbReference type="InterPro" id="IPR003439">
    <property type="entry name" value="ABC_transporter-like_ATP-bd"/>
</dbReference>
<dbReference type="GO" id="GO:0008643">
    <property type="term" value="P:carbohydrate transport"/>
    <property type="evidence" value="ECO:0007669"/>
    <property type="project" value="InterPro"/>
</dbReference>
<dbReference type="InterPro" id="IPR027417">
    <property type="entry name" value="P-loop_NTPase"/>
</dbReference>
<dbReference type="PROSITE" id="PS50893">
    <property type="entry name" value="ABC_TRANSPORTER_2"/>
    <property type="match status" value="1"/>
</dbReference>
<evidence type="ECO:0000256" key="5">
    <source>
        <dbReference type="ARBA" id="ARBA00022967"/>
    </source>
</evidence>
<keyword evidence="6" id="KW-0472">Membrane</keyword>
<keyword evidence="1" id="KW-0813">Transport</keyword>
<evidence type="ECO:0000256" key="1">
    <source>
        <dbReference type="ARBA" id="ARBA00022448"/>
    </source>
</evidence>
<protein>
    <submittedName>
        <fullName evidence="8">ABC transporter ATP-binding protein</fullName>
    </submittedName>
</protein>
<comment type="caution">
    <text evidence="8">The sequence shown here is derived from an EMBL/GenBank/DDBJ whole genome shotgun (WGS) entry which is preliminary data.</text>
</comment>
<gene>
    <name evidence="8" type="ORF">D0962_33895</name>
</gene>
<keyword evidence="3" id="KW-0547">Nucleotide-binding</keyword>
<evidence type="ECO:0000256" key="3">
    <source>
        <dbReference type="ARBA" id="ARBA00022741"/>
    </source>
</evidence>
<dbReference type="Gene3D" id="2.40.50.100">
    <property type="match status" value="1"/>
</dbReference>
<dbReference type="SMART" id="SM00382">
    <property type="entry name" value="AAA"/>
    <property type="match status" value="1"/>
</dbReference>
<evidence type="ECO:0000256" key="4">
    <source>
        <dbReference type="ARBA" id="ARBA00022840"/>
    </source>
</evidence>
<sequence>MTNLVLQGISKYFGASQALNNIYLTVDDGEFVSLVGPSGCGKTTLLRIIAGLETVSEGDVVIAGQTVNELDPAQRNIAMVFQSYALYPHKSVFENIAFPLRMQAPWFTRIPIISHLFKARKTLEAHLQEQVPQTADLMHLGELLKRKPGQLSGGQRQRVALARAMVRSPQLFLMDEPLSNLDAKLRADMRAEIIELRRQLGGTFIYVTHDQSEAMTMSDRVVLMHEGSIQQIAAPSELYDNPANLFVAEFIGSPKINTLAVSSPTAGELYGFGNHLQGVPKHIDGVAVPVREALSLCLRPEALRLLPTQARDAFTGRIHILENLGNEFLVIVHPIGEVENSGDDTTKPMKLVARVAAMVGRQLHPGDTVHLQPDWSQALLFNQDGFRLHQATTAVLEEVRV</sequence>
<dbReference type="InterPro" id="IPR015855">
    <property type="entry name" value="ABC_transpr_MalK-like"/>
</dbReference>
<keyword evidence="5" id="KW-1278">Translocase</keyword>
<dbReference type="GO" id="GO:0055052">
    <property type="term" value="C:ATP-binding cassette (ABC) transporter complex, substrate-binding subunit-containing"/>
    <property type="evidence" value="ECO:0007669"/>
    <property type="project" value="TreeGrafter"/>
</dbReference>
<dbReference type="AlphaFoldDB" id="A0A6M0SGP9"/>
<reference evidence="8 9" key="1">
    <citation type="journal article" date="2020" name="Microb. Ecol.">
        <title>Ecogenomics of the Marine Benthic Filamentous Cyanobacterium Adonisia.</title>
        <authorList>
            <person name="Walter J.M."/>
            <person name="Coutinho F.H."/>
            <person name="Leomil L."/>
            <person name="Hargreaves P.I."/>
            <person name="Campeao M.E."/>
            <person name="Vieira V.V."/>
            <person name="Silva B.S."/>
            <person name="Fistarol G.O."/>
            <person name="Salomon P.S."/>
            <person name="Sawabe T."/>
            <person name="Mino S."/>
            <person name="Hosokawa M."/>
            <person name="Miyashita H."/>
            <person name="Maruyama F."/>
            <person name="van Verk M.C."/>
            <person name="Dutilh B.E."/>
            <person name="Thompson C.C."/>
            <person name="Thompson F.L."/>
        </authorList>
    </citation>
    <scope>NUCLEOTIDE SEQUENCE [LARGE SCALE GENOMIC DNA]</scope>
    <source>
        <strain evidence="8 9">CCMR0082</strain>
    </source>
</reference>
<dbReference type="InterPro" id="IPR008995">
    <property type="entry name" value="Mo/tungstate-bd_C_term_dom"/>
</dbReference>
<feature type="domain" description="ABC transporter" evidence="7">
    <location>
        <begin position="4"/>
        <end position="251"/>
    </location>
</feature>
<accession>A0A6M0SGP9</accession>
<keyword evidence="4 8" id="KW-0067">ATP-binding</keyword>
<dbReference type="SUPFAM" id="SSF52540">
    <property type="entry name" value="P-loop containing nucleoside triphosphate hydrolases"/>
    <property type="match status" value="1"/>
</dbReference>
<dbReference type="RefSeq" id="WP_163670976.1">
    <property type="nucleotide sequence ID" value="NZ_QZCE01000002.1"/>
</dbReference>
<evidence type="ECO:0000256" key="6">
    <source>
        <dbReference type="ARBA" id="ARBA00023136"/>
    </source>
</evidence>
<dbReference type="Gene3D" id="3.40.50.300">
    <property type="entry name" value="P-loop containing nucleotide triphosphate hydrolases"/>
    <property type="match status" value="1"/>
</dbReference>
<dbReference type="FunFam" id="3.40.50.300:FF:000042">
    <property type="entry name" value="Maltose/maltodextrin ABC transporter, ATP-binding protein"/>
    <property type="match status" value="1"/>
</dbReference>
<dbReference type="InterPro" id="IPR017871">
    <property type="entry name" value="ABC_transporter-like_CS"/>
</dbReference>
<dbReference type="PROSITE" id="PS00211">
    <property type="entry name" value="ABC_TRANSPORTER_1"/>
    <property type="match status" value="1"/>
</dbReference>
<dbReference type="SUPFAM" id="SSF50331">
    <property type="entry name" value="MOP-like"/>
    <property type="match status" value="1"/>
</dbReference>
<keyword evidence="2" id="KW-1003">Cell membrane</keyword>
<dbReference type="PANTHER" id="PTHR43875:SF15">
    <property type="entry name" value="TREHALOSE IMPORT ATP-BINDING PROTEIN SUGC"/>
    <property type="match status" value="1"/>
</dbReference>
<dbReference type="Pfam" id="PF00005">
    <property type="entry name" value="ABC_tran"/>
    <property type="match status" value="1"/>
</dbReference>
<evidence type="ECO:0000313" key="8">
    <source>
        <dbReference type="EMBL" id="NEZ67697.1"/>
    </source>
</evidence>
<dbReference type="GO" id="GO:0005524">
    <property type="term" value="F:ATP binding"/>
    <property type="evidence" value="ECO:0007669"/>
    <property type="project" value="UniProtKB-KW"/>
</dbReference>
<dbReference type="PANTHER" id="PTHR43875">
    <property type="entry name" value="MALTODEXTRIN IMPORT ATP-BINDING PROTEIN MSMX"/>
    <property type="match status" value="1"/>
</dbReference>
<proteinExistence type="predicted"/>
<dbReference type="CDD" id="cd03301">
    <property type="entry name" value="ABC_MalK_N"/>
    <property type="match status" value="1"/>
</dbReference>
<dbReference type="GO" id="GO:0140359">
    <property type="term" value="F:ABC-type transporter activity"/>
    <property type="evidence" value="ECO:0007669"/>
    <property type="project" value="InterPro"/>
</dbReference>
<organism evidence="8 9">
    <name type="scientific">Adonisia turfae CCMR0082</name>
    <dbReference type="NCBI Taxonomy" id="2304604"/>
    <lineage>
        <taxon>Bacteria</taxon>
        <taxon>Bacillati</taxon>
        <taxon>Cyanobacteriota</taxon>
        <taxon>Adonisia</taxon>
        <taxon>Adonisia turfae</taxon>
    </lineage>
</organism>
<name>A0A6M0SGP9_9CYAN</name>
<dbReference type="EMBL" id="QZCE01000002">
    <property type="protein sequence ID" value="NEZ67697.1"/>
    <property type="molecule type" value="Genomic_DNA"/>
</dbReference>
<dbReference type="InterPro" id="IPR013611">
    <property type="entry name" value="Transp-assoc_OB_typ2"/>
</dbReference>
<evidence type="ECO:0000256" key="2">
    <source>
        <dbReference type="ARBA" id="ARBA00022475"/>
    </source>
</evidence>
<dbReference type="Pfam" id="PF08402">
    <property type="entry name" value="TOBE_2"/>
    <property type="match status" value="1"/>
</dbReference>
<dbReference type="InterPro" id="IPR003593">
    <property type="entry name" value="AAA+_ATPase"/>
</dbReference>
<evidence type="ECO:0000313" key="9">
    <source>
        <dbReference type="Proteomes" id="UP000473574"/>
    </source>
</evidence>